<organism evidence="2 3">
    <name type="scientific">Leptomonas seymouri</name>
    <dbReference type="NCBI Taxonomy" id="5684"/>
    <lineage>
        <taxon>Eukaryota</taxon>
        <taxon>Discoba</taxon>
        <taxon>Euglenozoa</taxon>
        <taxon>Kinetoplastea</taxon>
        <taxon>Metakinetoplastina</taxon>
        <taxon>Trypanosomatida</taxon>
        <taxon>Trypanosomatidae</taxon>
        <taxon>Leishmaniinae</taxon>
        <taxon>Leptomonas</taxon>
    </lineage>
</organism>
<dbReference type="VEuPathDB" id="TriTrypDB:Lsey_0009_0220"/>
<feature type="compositionally biased region" description="Low complexity" evidence="1">
    <location>
        <begin position="418"/>
        <end position="429"/>
    </location>
</feature>
<comment type="caution">
    <text evidence="2">The sequence shown here is derived from an EMBL/GenBank/DDBJ whole genome shotgun (WGS) entry which is preliminary data.</text>
</comment>
<feature type="region of interest" description="Disordered" evidence="1">
    <location>
        <begin position="418"/>
        <end position="446"/>
    </location>
</feature>
<name>A0A0N1I9W6_LEPSE</name>
<feature type="compositionally biased region" description="Polar residues" evidence="1">
    <location>
        <begin position="272"/>
        <end position="296"/>
    </location>
</feature>
<feature type="region of interest" description="Disordered" evidence="1">
    <location>
        <begin position="262"/>
        <end position="313"/>
    </location>
</feature>
<dbReference type="AlphaFoldDB" id="A0A0N1I9W6"/>
<dbReference type="EMBL" id="LJSK01000009">
    <property type="protein sequence ID" value="KPI90173.1"/>
    <property type="molecule type" value="Genomic_DNA"/>
</dbReference>
<reference evidence="2 3" key="1">
    <citation type="journal article" date="2015" name="PLoS Pathog.">
        <title>Leptomonas seymouri: Adaptations to the Dixenous Life Cycle Analyzed by Genome Sequencing, Transcriptome Profiling and Co-infection with Leishmania donovani.</title>
        <authorList>
            <person name="Kraeva N."/>
            <person name="Butenko A."/>
            <person name="Hlavacova J."/>
            <person name="Kostygov A."/>
            <person name="Myskova J."/>
            <person name="Grybchuk D."/>
            <person name="Lestinova T."/>
            <person name="Votypka J."/>
            <person name="Volf P."/>
            <person name="Opperdoes F."/>
            <person name="Flegontov P."/>
            <person name="Lukes J."/>
            <person name="Yurchenko V."/>
        </authorList>
    </citation>
    <scope>NUCLEOTIDE SEQUENCE [LARGE SCALE GENOMIC DNA]</scope>
    <source>
        <strain evidence="2 3">ATCC 30220</strain>
    </source>
</reference>
<dbReference type="OMA" id="ARSPNYK"/>
<accession>A0A0N1I9W6</accession>
<keyword evidence="3" id="KW-1185">Reference proteome</keyword>
<feature type="compositionally biased region" description="Gly residues" evidence="1">
    <location>
        <begin position="435"/>
        <end position="444"/>
    </location>
</feature>
<dbReference type="OrthoDB" id="272694at2759"/>
<sequence>MELQRTPVDNTPLLVNLLRLIRDARSPNYKDHEKGPVTFHFGGLCMRDTGSYAEAEELWRCGSAAHNRNNGKSRGGGNRSQFRGPIHLAVYLNHSPVEVWTLQDFREPSTEHSVPRDFEQLEQLNTLVRVLFAHLRSQEIYGVVLQSCVTTADDVSGTQAGVFDGCVVSPSSLPVREANASSVRGPYSPVNNVSLRLFHNADDDLPRIAAAAQKRCLWSSEDFVRVDAVVNKTWRYQTAPPAPALLVAAEADAAATTAGAISGAVQDRSAPIKTNSSRASRTQTGDSDALSQSTSPEVPGSLAKSSLPTPHLAPTEKSSILALTDFALPPPELSEAVDGDLTRQSRSALGPPNSSIFASAIGNSAGRSNILVTPVPTAAVPQSIVRASAVGHLEDVMWLSDALHVRRMGTLDNVCEDAAAAPSPQPGASRKLGYTGDGGGGGGLMSSAPTQRQFGSLFAAASVGALSGLDLDGQLGWNDAELEGFNDEDDTLGEVRDLDAAQRSSPSNATTEQLISLLGLCSSVKLQHVAPAPFGDLVIALNLKDSSA</sequence>
<protein>
    <submittedName>
        <fullName evidence="2">Uncharacterized protein</fullName>
    </submittedName>
</protein>
<proteinExistence type="predicted"/>
<dbReference type="Proteomes" id="UP000038009">
    <property type="component" value="Unassembled WGS sequence"/>
</dbReference>
<gene>
    <name evidence="2" type="ORF">ABL78_0691</name>
</gene>
<evidence type="ECO:0000256" key="1">
    <source>
        <dbReference type="SAM" id="MobiDB-lite"/>
    </source>
</evidence>
<evidence type="ECO:0000313" key="3">
    <source>
        <dbReference type="Proteomes" id="UP000038009"/>
    </source>
</evidence>
<evidence type="ECO:0000313" key="2">
    <source>
        <dbReference type="EMBL" id="KPI90173.1"/>
    </source>
</evidence>